<name>A0A392TJZ7_9FABA</name>
<evidence type="ECO:0000313" key="3">
    <source>
        <dbReference type="Proteomes" id="UP000265520"/>
    </source>
</evidence>
<dbReference type="EMBL" id="LXQA010582024">
    <property type="protein sequence ID" value="MCI60466.1"/>
    <property type="molecule type" value="Genomic_DNA"/>
</dbReference>
<keyword evidence="3" id="KW-1185">Reference proteome</keyword>
<proteinExistence type="predicted"/>
<dbReference type="AlphaFoldDB" id="A0A392TJZ7"/>
<evidence type="ECO:0000313" key="2">
    <source>
        <dbReference type="EMBL" id="MCI60466.1"/>
    </source>
</evidence>
<feature type="region of interest" description="Disordered" evidence="1">
    <location>
        <begin position="35"/>
        <end position="55"/>
    </location>
</feature>
<comment type="caution">
    <text evidence="2">The sequence shown here is derived from an EMBL/GenBank/DDBJ whole genome shotgun (WGS) entry which is preliminary data.</text>
</comment>
<sequence length="55" mass="6302">MDLDSIAEVVEIASELHKNKSKELFSLVQELAQTQQLQQPSQQNSHLEILESHMQ</sequence>
<organism evidence="2 3">
    <name type="scientific">Trifolium medium</name>
    <dbReference type="NCBI Taxonomy" id="97028"/>
    <lineage>
        <taxon>Eukaryota</taxon>
        <taxon>Viridiplantae</taxon>
        <taxon>Streptophyta</taxon>
        <taxon>Embryophyta</taxon>
        <taxon>Tracheophyta</taxon>
        <taxon>Spermatophyta</taxon>
        <taxon>Magnoliopsida</taxon>
        <taxon>eudicotyledons</taxon>
        <taxon>Gunneridae</taxon>
        <taxon>Pentapetalae</taxon>
        <taxon>rosids</taxon>
        <taxon>fabids</taxon>
        <taxon>Fabales</taxon>
        <taxon>Fabaceae</taxon>
        <taxon>Papilionoideae</taxon>
        <taxon>50 kb inversion clade</taxon>
        <taxon>NPAAA clade</taxon>
        <taxon>Hologalegina</taxon>
        <taxon>IRL clade</taxon>
        <taxon>Trifolieae</taxon>
        <taxon>Trifolium</taxon>
    </lineage>
</organism>
<dbReference type="Proteomes" id="UP000265520">
    <property type="component" value="Unassembled WGS sequence"/>
</dbReference>
<evidence type="ECO:0000256" key="1">
    <source>
        <dbReference type="SAM" id="MobiDB-lite"/>
    </source>
</evidence>
<protein>
    <submittedName>
        <fullName evidence="2">Uncharacterized protein</fullName>
    </submittedName>
</protein>
<accession>A0A392TJZ7</accession>
<reference evidence="2 3" key="1">
    <citation type="journal article" date="2018" name="Front. Plant Sci.">
        <title>Red Clover (Trifolium pratense) and Zigzag Clover (T. medium) - A Picture of Genomic Similarities and Differences.</title>
        <authorList>
            <person name="Dluhosova J."/>
            <person name="Istvanek J."/>
            <person name="Nedelnik J."/>
            <person name="Repkova J."/>
        </authorList>
    </citation>
    <scope>NUCLEOTIDE SEQUENCE [LARGE SCALE GENOMIC DNA]</scope>
    <source>
        <strain evidence="3">cv. 10/8</strain>
        <tissue evidence="2">Leaf</tissue>
    </source>
</reference>
<feature type="non-terminal residue" evidence="2">
    <location>
        <position position="55"/>
    </location>
</feature>